<reference evidence="2" key="1">
    <citation type="journal article" date="2014" name="Nature">
        <title>Elephant shark genome provides unique insights into gnathostome evolution.</title>
        <authorList>
            <consortium name="International Elephant Shark Genome Sequencing Consortium"/>
            <person name="Venkatesh B."/>
            <person name="Lee A.P."/>
            <person name="Ravi V."/>
            <person name="Maurya A.K."/>
            <person name="Lian M.M."/>
            <person name="Swann J.B."/>
            <person name="Ohta Y."/>
            <person name="Flajnik M.F."/>
            <person name="Sutoh Y."/>
            <person name="Kasahara M."/>
            <person name="Hoon S."/>
            <person name="Gangu V."/>
            <person name="Roy S.W."/>
            <person name="Irimia M."/>
            <person name="Korzh V."/>
            <person name="Kondrychyn I."/>
            <person name="Lim Z.W."/>
            <person name="Tay B.H."/>
            <person name="Tohari S."/>
            <person name="Kong K.W."/>
            <person name="Ho S."/>
            <person name="Lorente-Galdos B."/>
            <person name="Quilez J."/>
            <person name="Marques-Bonet T."/>
            <person name="Raney B.J."/>
            <person name="Ingham P.W."/>
            <person name="Tay A."/>
            <person name="Hillier L.W."/>
            <person name="Minx P."/>
            <person name="Boehm T."/>
            <person name="Wilson R.K."/>
            <person name="Brenner S."/>
            <person name="Warren W.C."/>
        </authorList>
    </citation>
    <scope>NUCLEOTIDE SEQUENCE</scope>
    <source>
        <tissue evidence="2">Spleen</tissue>
    </source>
</reference>
<evidence type="ECO:0008006" key="3">
    <source>
        <dbReference type="Google" id="ProtNLM"/>
    </source>
</evidence>
<protein>
    <recommendedName>
        <fullName evidence="3">G domain-containing protein</fullName>
    </recommendedName>
</protein>
<evidence type="ECO:0000313" key="2">
    <source>
        <dbReference type="EMBL" id="AFO95230.1"/>
    </source>
</evidence>
<accession>V9KBZ7</accession>
<evidence type="ECO:0000256" key="1">
    <source>
        <dbReference type="SAM" id="MobiDB-lite"/>
    </source>
</evidence>
<dbReference type="InterPro" id="IPR027417">
    <property type="entry name" value="P-loop_NTPase"/>
</dbReference>
<dbReference type="EMBL" id="JW862713">
    <property type="protein sequence ID" value="AFO95230.1"/>
    <property type="molecule type" value="mRNA"/>
</dbReference>
<dbReference type="CDD" id="cd00882">
    <property type="entry name" value="Ras_like_GTPase"/>
    <property type="match status" value="1"/>
</dbReference>
<proteinExistence type="evidence at transcript level"/>
<sequence>MGEKLHQLRRTISEYVPGNSFATGNDSLPKKLQIQLMGLVGHGKSSIINSCLCVWANEEFRDRVGTNCGAQSVTTRPDVYTVTEHISMVDSVGIIDLKRVSLTQFNIQTSGEQNPGEGTWGIRNLLPSWLRQTSSVRPESKDSVISIPVIVFKASCGIAPDSTKGLIEKLNKTLGIAPLVVITFADEYKGDIQQLKEEFATLHCPHVFIVTCYNKENKEDRDDALDKILLDFLVACTDVAEKRLRFMFGENSAGNMQNVHRHKGTPAFSVSSPNIAPQSTSAKSPSDMWAGASASQLRPPGNEDKERPMPVRQDSLDPNNPVLKILERISDQLERIEKALESEIEPGIGGTQTIR</sequence>
<feature type="compositionally biased region" description="Polar residues" evidence="1">
    <location>
        <begin position="268"/>
        <end position="284"/>
    </location>
</feature>
<feature type="region of interest" description="Disordered" evidence="1">
    <location>
        <begin position="266"/>
        <end position="319"/>
    </location>
</feature>
<name>V9KBZ7_CALMI</name>
<dbReference type="SUPFAM" id="SSF52540">
    <property type="entry name" value="P-loop containing nucleoside triphosphate hydrolases"/>
    <property type="match status" value="1"/>
</dbReference>
<dbReference type="Gene3D" id="3.40.50.300">
    <property type="entry name" value="P-loop containing nucleotide triphosphate hydrolases"/>
    <property type="match status" value="1"/>
</dbReference>
<dbReference type="AlphaFoldDB" id="V9KBZ7"/>
<organism evidence="2">
    <name type="scientific">Callorhinchus milii</name>
    <name type="common">Ghost shark</name>
    <dbReference type="NCBI Taxonomy" id="7868"/>
    <lineage>
        <taxon>Eukaryota</taxon>
        <taxon>Metazoa</taxon>
        <taxon>Chordata</taxon>
        <taxon>Craniata</taxon>
        <taxon>Vertebrata</taxon>
        <taxon>Chondrichthyes</taxon>
        <taxon>Holocephali</taxon>
        <taxon>Chimaeriformes</taxon>
        <taxon>Callorhinchidae</taxon>
        <taxon>Callorhinchus</taxon>
    </lineage>
</organism>